<gene>
    <name evidence="6" type="ORF">JGI1_00017</name>
</gene>
<keyword evidence="7" id="KW-1185">Reference proteome</keyword>
<dbReference type="PANTHER" id="PTHR21294">
    <property type="entry name" value="ELECTRON TRANSFER FLAVOPROTEIN BETA-SUBUNIT"/>
    <property type="match status" value="1"/>
</dbReference>
<feature type="domain" description="Electron transfer flavoprotein alpha/beta-subunit N-terminal" evidence="5">
    <location>
        <begin position="41"/>
        <end position="229"/>
    </location>
</feature>
<dbReference type="EMBL" id="FAOO01000001">
    <property type="protein sequence ID" value="CUU00588.1"/>
    <property type="molecule type" value="Genomic_DNA"/>
</dbReference>
<evidence type="ECO:0000256" key="3">
    <source>
        <dbReference type="ARBA" id="ARBA00022448"/>
    </source>
</evidence>
<dbReference type="STRING" id="1643428.GCA_001442855_00014"/>
<dbReference type="InterPro" id="IPR033948">
    <property type="entry name" value="ETF_beta_N"/>
</dbReference>
<dbReference type="Pfam" id="PF01012">
    <property type="entry name" value="ETF"/>
    <property type="match status" value="1"/>
</dbReference>
<dbReference type="PANTHER" id="PTHR21294:SF8">
    <property type="entry name" value="ELECTRON TRANSFER FLAVOPROTEIN SUBUNIT BETA"/>
    <property type="match status" value="1"/>
</dbReference>
<evidence type="ECO:0000313" key="6">
    <source>
        <dbReference type="EMBL" id="CUU00588.1"/>
    </source>
</evidence>
<accession>A0A0S4MNC7</accession>
<evidence type="ECO:0000313" key="7">
    <source>
        <dbReference type="Proteomes" id="UP000320623"/>
    </source>
</evidence>
<dbReference type="AlphaFoldDB" id="A0A0S4MNC7"/>
<dbReference type="SMART" id="SM00893">
    <property type="entry name" value="ETF"/>
    <property type="match status" value="1"/>
</dbReference>
<dbReference type="CDD" id="cd01714">
    <property type="entry name" value="ETF_beta"/>
    <property type="match status" value="1"/>
</dbReference>
<dbReference type="SUPFAM" id="SSF52402">
    <property type="entry name" value="Adenine nucleotide alpha hydrolases-like"/>
    <property type="match status" value="1"/>
</dbReference>
<dbReference type="InterPro" id="IPR012255">
    <property type="entry name" value="ETF_b"/>
</dbReference>
<evidence type="ECO:0000256" key="1">
    <source>
        <dbReference type="ARBA" id="ARBA00007557"/>
    </source>
</evidence>
<sequence>MKIEYLLNEQTKTKIQPTMKIAVCVNRVPDTETRVKIGPDGKTIDKSGVNFILNPYDEFAVEEALKTKEKFGGEVVVISLGGSENVEVIRKALAMGADRGILLKDDSQRDTFSIAKALAEVLKELSPDIIFFGKQSIDYDDQAMPSLVAELLGLPSITVVVKLEINSDGTVIAEREIEGGREKVRGKLPIVIGAQRGLNEPRYPSLKGIMAAKNKPVEEREAPKFDNKTEVIEMLLPPPKKPGRIIGTDASAVSELVRLLREEAKVI</sequence>
<dbReference type="InterPro" id="IPR014730">
    <property type="entry name" value="ETF_a/b_N"/>
</dbReference>
<reference evidence="7" key="1">
    <citation type="submission" date="2015-11" db="EMBL/GenBank/DDBJ databases">
        <authorList>
            <person name="Varghese N."/>
        </authorList>
    </citation>
    <scope>NUCLEOTIDE SEQUENCE [LARGE SCALE GENOMIC DNA]</scope>
</reference>
<comment type="similarity">
    <text evidence="1">Belongs to the ETF beta-subunit/FixA family.</text>
</comment>
<dbReference type="Gene3D" id="3.40.50.620">
    <property type="entry name" value="HUPs"/>
    <property type="match status" value="1"/>
</dbReference>
<evidence type="ECO:0000256" key="4">
    <source>
        <dbReference type="ARBA" id="ARBA00022982"/>
    </source>
</evidence>
<keyword evidence="3" id="KW-0813">Transport</keyword>
<evidence type="ECO:0000256" key="2">
    <source>
        <dbReference type="ARBA" id="ARBA00016797"/>
    </source>
</evidence>
<proteinExistence type="inferred from homology"/>
<protein>
    <recommendedName>
        <fullName evidence="2">Electron transfer flavoprotein subunit beta</fullName>
    </recommendedName>
</protein>
<dbReference type="Proteomes" id="UP000320623">
    <property type="component" value="Unassembled WGS sequence"/>
</dbReference>
<evidence type="ECO:0000259" key="5">
    <source>
        <dbReference type="SMART" id="SM00893"/>
    </source>
</evidence>
<dbReference type="PIRSF" id="PIRSF000090">
    <property type="entry name" value="Beta-ETF"/>
    <property type="match status" value="1"/>
</dbReference>
<organism evidence="6 7">
    <name type="scientific">Candidatus Thermokryptus mobilis</name>
    <dbReference type="NCBI Taxonomy" id="1643428"/>
    <lineage>
        <taxon>Bacteria</taxon>
        <taxon>Pseudomonadati</taxon>
        <taxon>Candidatus Kryptoniota</taxon>
        <taxon>Candidatus Thermokryptus</taxon>
    </lineage>
</organism>
<dbReference type="GO" id="GO:0009055">
    <property type="term" value="F:electron transfer activity"/>
    <property type="evidence" value="ECO:0007669"/>
    <property type="project" value="InterPro"/>
</dbReference>
<dbReference type="InterPro" id="IPR014729">
    <property type="entry name" value="Rossmann-like_a/b/a_fold"/>
</dbReference>
<name>A0A0S4MNC7_9BACT</name>
<keyword evidence="4" id="KW-0249">Electron transport</keyword>